<evidence type="ECO:0000313" key="2">
    <source>
        <dbReference type="Proteomes" id="UP000028780"/>
    </source>
</evidence>
<dbReference type="Proteomes" id="UP000028780">
    <property type="component" value="Chromosome"/>
</dbReference>
<organism evidence="1 2">
    <name type="scientific">Corynebacterium imitans</name>
    <dbReference type="NCBI Taxonomy" id="156978"/>
    <lineage>
        <taxon>Bacteria</taxon>
        <taxon>Bacillati</taxon>
        <taxon>Actinomycetota</taxon>
        <taxon>Actinomycetes</taxon>
        <taxon>Mycobacteriales</taxon>
        <taxon>Corynebacteriaceae</taxon>
        <taxon>Corynebacterium</taxon>
    </lineage>
</organism>
<dbReference type="EMBL" id="CP009211">
    <property type="protein sequence ID" value="AIJ34447.1"/>
    <property type="molecule type" value="Genomic_DNA"/>
</dbReference>
<protein>
    <submittedName>
        <fullName evidence="1">Uncharacterized protein</fullName>
    </submittedName>
</protein>
<keyword evidence="2" id="KW-1185">Reference proteome</keyword>
<evidence type="ECO:0000313" key="1">
    <source>
        <dbReference type="EMBL" id="AIJ34447.1"/>
    </source>
</evidence>
<name>A0A076NU92_9CORY</name>
<accession>A0A076NU92</accession>
<dbReference type="AlphaFoldDB" id="A0A076NU92"/>
<proteinExistence type="predicted"/>
<dbReference type="KEGG" id="cii:CIMIT_11670"/>
<dbReference type="HOGENOM" id="CLU_2750938_0_0_11"/>
<reference evidence="1 2" key="1">
    <citation type="submission" date="2014-08" db="EMBL/GenBank/DDBJ databases">
        <title>Complete genome sequence of Corynebacterium imitans DSM 44264, isolated from a five-month-old boy with suspected pharyngeal diphtheria.</title>
        <authorList>
            <person name="Mollmann S."/>
            <person name="Albersmeier A."/>
            <person name="Ruckert C."/>
            <person name="Tauch A."/>
        </authorList>
    </citation>
    <scope>NUCLEOTIDE SEQUENCE [LARGE SCALE GENOMIC DNA]</scope>
    <source>
        <strain evidence="1 2">DSM 44264</strain>
    </source>
</reference>
<sequence length="70" mass="7536">MPISAGLLSRVDDCFAALDAYRQGDIDQIVALFAASALEAVEHGAWIAHELDSVLGEWRQQLPARSDALA</sequence>
<gene>
    <name evidence="1" type="ORF">CIMIT_11670</name>
</gene>